<gene>
    <name evidence="2" type="ORF">ABWT76_004975</name>
</gene>
<organism evidence="2">
    <name type="scientific">Planktothricoides raciborskii GIHE-MW2</name>
    <dbReference type="NCBI Taxonomy" id="2792601"/>
    <lineage>
        <taxon>Bacteria</taxon>
        <taxon>Bacillati</taxon>
        <taxon>Cyanobacteriota</taxon>
        <taxon>Cyanophyceae</taxon>
        <taxon>Oscillatoriophycideae</taxon>
        <taxon>Oscillatoriales</taxon>
        <taxon>Oscillatoriaceae</taxon>
        <taxon>Planktothricoides</taxon>
    </lineage>
</organism>
<evidence type="ECO:0000313" key="2">
    <source>
        <dbReference type="EMBL" id="XCM36231.1"/>
    </source>
</evidence>
<name>A0AAU8JAP3_9CYAN</name>
<protein>
    <submittedName>
        <fullName evidence="2">Gas vesicle protein GvpG</fullName>
    </submittedName>
</protein>
<dbReference type="EMBL" id="CP159837">
    <property type="protein sequence ID" value="XCM36231.1"/>
    <property type="molecule type" value="Genomic_DNA"/>
</dbReference>
<dbReference type="AlphaFoldDB" id="A0AAU8JAP3"/>
<accession>A0AAU8JAP3</accession>
<evidence type="ECO:0000256" key="1">
    <source>
        <dbReference type="SAM" id="Coils"/>
    </source>
</evidence>
<keyword evidence="1" id="KW-0175">Coiled coil</keyword>
<dbReference type="RefSeq" id="WP_054464742.1">
    <property type="nucleotide sequence ID" value="NZ_CP159837.1"/>
</dbReference>
<dbReference type="InterPro" id="IPR007804">
    <property type="entry name" value="GvpG"/>
</dbReference>
<sequence length="83" mass="9438">MLLRLLTLPITGPVEGIIWIGEQILERASGELDSKENLQKQLLALQLAFDLGDISEEDYDAQEEELLLAIEALEEDELREEEE</sequence>
<proteinExistence type="predicted"/>
<reference evidence="2" key="1">
    <citation type="submission" date="2024-07" db="EMBL/GenBank/DDBJ databases">
        <authorList>
            <person name="Kim Y.J."/>
            <person name="Jeong J.Y."/>
        </authorList>
    </citation>
    <scope>NUCLEOTIDE SEQUENCE</scope>
    <source>
        <strain evidence="2">GIHE-MW2</strain>
    </source>
</reference>
<feature type="coiled-coil region" evidence="1">
    <location>
        <begin position="56"/>
        <end position="83"/>
    </location>
</feature>
<dbReference type="Pfam" id="PF05120">
    <property type="entry name" value="GvpG"/>
    <property type="match status" value="1"/>
</dbReference>